<dbReference type="EMBL" id="CM037158">
    <property type="protein sequence ID" value="KAH7850922.1"/>
    <property type="molecule type" value="Genomic_DNA"/>
</dbReference>
<gene>
    <name evidence="1" type="ORF">Vadar_004654</name>
</gene>
<comment type="caution">
    <text evidence="1">The sequence shown here is derived from an EMBL/GenBank/DDBJ whole genome shotgun (WGS) entry which is preliminary data.</text>
</comment>
<reference evidence="1 2" key="1">
    <citation type="journal article" date="2021" name="Hortic Res">
        <title>High-quality reference genome and annotation aids understanding of berry development for evergreen blueberry (Vaccinium darrowii).</title>
        <authorList>
            <person name="Yu J."/>
            <person name="Hulse-Kemp A.M."/>
            <person name="Babiker E."/>
            <person name="Staton M."/>
        </authorList>
    </citation>
    <scope>NUCLEOTIDE SEQUENCE [LARGE SCALE GENOMIC DNA]</scope>
    <source>
        <strain evidence="2">cv. NJ 8807/NJ 8810</strain>
        <tissue evidence="1">Young leaf</tissue>
    </source>
</reference>
<proteinExistence type="predicted"/>
<sequence>MGSAAPRRFCRNRFRLRRSKGLVQEQFLSLDVASLTTSWDWVWFNNVLRNKLDFLRKPGPTISNSAKDFLQKLLVKDPVQD</sequence>
<dbReference type="Proteomes" id="UP000828048">
    <property type="component" value="Chromosome 8"/>
</dbReference>
<evidence type="ECO:0000313" key="1">
    <source>
        <dbReference type="EMBL" id="KAH7850922.1"/>
    </source>
</evidence>
<protein>
    <submittedName>
        <fullName evidence="1">Uncharacterized protein</fullName>
    </submittedName>
</protein>
<name>A0ACB7YCA6_9ERIC</name>
<keyword evidence="2" id="KW-1185">Reference proteome</keyword>
<evidence type="ECO:0000313" key="2">
    <source>
        <dbReference type="Proteomes" id="UP000828048"/>
    </source>
</evidence>
<organism evidence="1 2">
    <name type="scientific">Vaccinium darrowii</name>
    <dbReference type="NCBI Taxonomy" id="229202"/>
    <lineage>
        <taxon>Eukaryota</taxon>
        <taxon>Viridiplantae</taxon>
        <taxon>Streptophyta</taxon>
        <taxon>Embryophyta</taxon>
        <taxon>Tracheophyta</taxon>
        <taxon>Spermatophyta</taxon>
        <taxon>Magnoliopsida</taxon>
        <taxon>eudicotyledons</taxon>
        <taxon>Gunneridae</taxon>
        <taxon>Pentapetalae</taxon>
        <taxon>asterids</taxon>
        <taxon>Ericales</taxon>
        <taxon>Ericaceae</taxon>
        <taxon>Vaccinioideae</taxon>
        <taxon>Vaccinieae</taxon>
        <taxon>Vaccinium</taxon>
    </lineage>
</organism>
<accession>A0ACB7YCA6</accession>